<dbReference type="InterPro" id="IPR058238">
    <property type="entry name" value="Lant_leader_dom"/>
</dbReference>
<evidence type="ECO:0000313" key="1">
    <source>
        <dbReference type="EMBL" id="SEM93569.1"/>
    </source>
</evidence>
<reference evidence="1 2" key="1">
    <citation type="submission" date="2016-10" db="EMBL/GenBank/DDBJ databases">
        <authorList>
            <person name="de Groot N.N."/>
        </authorList>
    </citation>
    <scope>NUCLEOTIDE SEQUENCE [LARGE SCALE GENOMIC DNA]</scope>
    <source>
        <strain evidence="1 2">DSM 21039</strain>
    </source>
</reference>
<dbReference type="NCBIfam" id="NF038153">
    <property type="entry name" value="lant_leader_L1a"/>
    <property type="match status" value="1"/>
</dbReference>
<proteinExistence type="predicted"/>
<organism evidence="1 2">
    <name type="scientific">Chitinophaga rupis</name>
    <dbReference type="NCBI Taxonomy" id="573321"/>
    <lineage>
        <taxon>Bacteria</taxon>
        <taxon>Pseudomonadati</taxon>
        <taxon>Bacteroidota</taxon>
        <taxon>Chitinophagia</taxon>
        <taxon>Chitinophagales</taxon>
        <taxon>Chitinophagaceae</taxon>
        <taxon>Chitinophaga</taxon>
    </lineage>
</organism>
<dbReference type="EMBL" id="FOBB01000007">
    <property type="protein sequence ID" value="SEM93569.1"/>
    <property type="molecule type" value="Genomic_DNA"/>
</dbReference>
<protein>
    <submittedName>
        <fullName evidence="1">Uncharacterized protein</fullName>
    </submittedName>
</protein>
<dbReference type="RefSeq" id="WP_089918022.1">
    <property type="nucleotide sequence ID" value="NZ_FOBB01000007.1"/>
</dbReference>
<dbReference type="STRING" id="573321.SAMN04488505_10790"/>
<accession>A0A1H8CF93</accession>
<dbReference type="OrthoDB" id="680256at2"/>
<dbReference type="AlphaFoldDB" id="A0A1H8CF93"/>
<keyword evidence="2" id="KW-1185">Reference proteome</keyword>
<evidence type="ECO:0000313" key="2">
    <source>
        <dbReference type="Proteomes" id="UP000198984"/>
    </source>
</evidence>
<dbReference type="Proteomes" id="UP000198984">
    <property type="component" value="Unassembled WGS sequence"/>
</dbReference>
<gene>
    <name evidence="1" type="ORF">SAMN04488505_10790</name>
</gene>
<name>A0A1H8CF93_9BACT</name>
<sequence>MKKIAEKKLSLGKIKIASLSKSKQELVKGGMALTAGTCSVLCSMRICTDNISQGAEICSEDSCRF</sequence>